<name>A0A0U1QPA9_9BACL</name>
<proteinExistence type="predicted"/>
<reference evidence="1 2" key="1">
    <citation type="journal article" date="2011" name="J. Bacteriol.">
        <title>Draft genome sequence of Sporolactobacillus inulinus strain CASD, an efficient D-lactic acid-producing bacterium with high-concentration lactate tolerance capability.</title>
        <authorList>
            <person name="Yu B."/>
            <person name="Su F."/>
            <person name="Wang L."/>
            <person name="Xu K."/>
            <person name="Zhao B."/>
            <person name="Xu P."/>
        </authorList>
    </citation>
    <scope>NUCLEOTIDE SEQUENCE [LARGE SCALE GENOMIC DNA]</scope>
    <source>
        <strain evidence="1 2">CASD</strain>
    </source>
</reference>
<dbReference type="EMBL" id="AFVQ02000083">
    <property type="protein sequence ID" value="KLI02644.1"/>
    <property type="molecule type" value="Genomic_DNA"/>
</dbReference>
<dbReference type="AlphaFoldDB" id="A0A0U1QPA9"/>
<comment type="caution">
    <text evidence="1">The sequence shown here is derived from an EMBL/GenBank/DDBJ whole genome shotgun (WGS) entry which is preliminary data.</text>
</comment>
<gene>
    <name evidence="1" type="ORF">SINU_06940</name>
</gene>
<evidence type="ECO:0000313" key="2">
    <source>
        <dbReference type="Proteomes" id="UP000035553"/>
    </source>
</evidence>
<organism evidence="1 2">
    <name type="scientific">Sporolactobacillus inulinus CASD</name>
    <dbReference type="NCBI Taxonomy" id="1069536"/>
    <lineage>
        <taxon>Bacteria</taxon>
        <taxon>Bacillati</taxon>
        <taxon>Bacillota</taxon>
        <taxon>Bacilli</taxon>
        <taxon>Bacillales</taxon>
        <taxon>Sporolactobacillaceae</taxon>
        <taxon>Sporolactobacillus</taxon>
    </lineage>
</organism>
<dbReference type="STRING" id="1069536.SINU_06940"/>
<protein>
    <submittedName>
        <fullName evidence="1">Uncharacterized protein</fullName>
    </submittedName>
</protein>
<accession>A0A0U1QPA9</accession>
<evidence type="ECO:0000313" key="1">
    <source>
        <dbReference type="EMBL" id="KLI02644.1"/>
    </source>
</evidence>
<dbReference type="Proteomes" id="UP000035553">
    <property type="component" value="Unassembled WGS sequence"/>
</dbReference>
<keyword evidence="2" id="KW-1185">Reference proteome</keyword>
<sequence length="62" mass="6471">MTEAEKGAASVFFAGKESMGFLVVQKTVHQKRRCSGACETASGWSVVRAHGDESKPNGGGVT</sequence>